<dbReference type="AlphaFoldDB" id="A0AAW0DIN0"/>
<keyword evidence="1" id="KW-0732">Signal</keyword>
<comment type="caution">
    <text evidence="3">The sequence shown here is derived from an EMBL/GenBank/DDBJ whole genome shotgun (WGS) entry which is preliminary data.</text>
</comment>
<protein>
    <submittedName>
        <fullName evidence="3">Uncharacterized protein</fullName>
    </submittedName>
</protein>
<dbReference type="EMBL" id="JAWWNJ010000069">
    <property type="protein sequence ID" value="KAK7007818.1"/>
    <property type="molecule type" value="Genomic_DNA"/>
</dbReference>
<accession>A0AAW0DIN0</accession>
<evidence type="ECO:0000256" key="1">
    <source>
        <dbReference type="SAM" id="SignalP"/>
    </source>
</evidence>
<sequence>MGLKSGTILLFLIEATINWFSWIPNLGDGANPEKVLDEIRHTINLAIDLIIVVPADAIRCLCSLSPRRLVVVIVHVLVR</sequence>
<name>A0AAW0DIN0_9AGAR</name>
<gene>
    <name evidence="3" type="ORF">R3P38DRAFT_3172174</name>
    <name evidence="2" type="ORF">R3P38DRAFT_3211464</name>
</gene>
<organism evidence="3 4">
    <name type="scientific">Favolaschia claudopus</name>
    <dbReference type="NCBI Taxonomy" id="2862362"/>
    <lineage>
        <taxon>Eukaryota</taxon>
        <taxon>Fungi</taxon>
        <taxon>Dikarya</taxon>
        <taxon>Basidiomycota</taxon>
        <taxon>Agaricomycotina</taxon>
        <taxon>Agaricomycetes</taxon>
        <taxon>Agaricomycetidae</taxon>
        <taxon>Agaricales</taxon>
        <taxon>Marasmiineae</taxon>
        <taxon>Mycenaceae</taxon>
        <taxon>Favolaschia</taxon>
    </lineage>
</organism>
<feature type="signal peptide" evidence="1">
    <location>
        <begin position="1"/>
        <end position="29"/>
    </location>
</feature>
<evidence type="ECO:0000313" key="4">
    <source>
        <dbReference type="Proteomes" id="UP001362999"/>
    </source>
</evidence>
<evidence type="ECO:0000313" key="3">
    <source>
        <dbReference type="EMBL" id="KAK7051854.1"/>
    </source>
</evidence>
<proteinExistence type="predicted"/>
<dbReference type="Proteomes" id="UP001362999">
    <property type="component" value="Unassembled WGS sequence"/>
</dbReference>
<reference evidence="3 4" key="1">
    <citation type="journal article" date="2024" name="J Genomics">
        <title>Draft genome sequencing and assembly of Favolaschia claudopus CIRM-BRFM 2984 isolated from oak limbs.</title>
        <authorList>
            <person name="Navarro D."/>
            <person name="Drula E."/>
            <person name="Chaduli D."/>
            <person name="Cazenave R."/>
            <person name="Ahrendt S."/>
            <person name="Wang J."/>
            <person name="Lipzen A."/>
            <person name="Daum C."/>
            <person name="Barry K."/>
            <person name="Grigoriev I.V."/>
            <person name="Favel A."/>
            <person name="Rosso M.N."/>
            <person name="Martin F."/>
        </authorList>
    </citation>
    <scope>NUCLEOTIDE SEQUENCE [LARGE SCALE GENOMIC DNA]</scope>
    <source>
        <strain evidence="3 4">CIRM-BRFM 2984</strain>
    </source>
</reference>
<dbReference type="EMBL" id="JAWWNJ010000007">
    <property type="protein sequence ID" value="KAK7051854.1"/>
    <property type="molecule type" value="Genomic_DNA"/>
</dbReference>
<feature type="chain" id="PRO_5044716832" evidence="1">
    <location>
        <begin position="30"/>
        <end position="79"/>
    </location>
</feature>
<evidence type="ECO:0000313" key="2">
    <source>
        <dbReference type="EMBL" id="KAK7007818.1"/>
    </source>
</evidence>
<keyword evidence="4" id="KW-1185">Reference proteome</keyword>